<dbReference type="CDD" id="cd05117">
    <property type="entry name" value="STKc_CAMK"/>
    <property type="match status" value="1"/>
</dbReference>
<dbReference type="FunFam" id="1.10.510.10:FF:000571">
    <property type="entry name" value="Maternal embryonic leucine zipper kinase"/>
    <property type="match status" value="1"/>
</dbReference>
<keyword evidence="10" id="KW-1185">Reference proteome</keyword>
<evidence type="ECO:0000259" key="8">
    <source>
        <dbReference type="PROSITE" id="PS50011"/>
    </source>
</evidence>
<sequence>MGACISAPVGSAPAAKEIFDQGPFPEEGKKLRKGARLRDVYRVGGTIGAGGFSKVKIITDRETKQQWACKIMSLPPADSESKEDQENRTDTLREIDAVLDLEHPNVVGMKEYFVENNRVYLIMELLRGGELLDAVNTHGNYSEADARAIFCQLMRGVQYLHSVGVVHRDLKLDNLLLAKKGDISTVKIADFGIAMKQHTPNALHQMRTVCGTSQYIAPEVIRAGKKRSSPKAVPSLNVYGPACDLWSCGVILFMLLGGYPPFWNERQPLLLSAIIRGTFSFSDKVWKTVSREAKDLISKLLVVDPAKRLTPEQVLAHPWMAACKKERPLSQTQERMKSGVGLSKRKTQPGSPRLHDIIADISVKAAQAWFMESNTSLDQLPVAPSE</sequence>
<gene>
    <name evidence="9" type="ORF">CHLNCDRAFT_141552</name>
</gene>
<organism evidence="10">
    <name type="scientific">Chlorella variabilis</name>
    <name type="common">Green alga</name>
    <dbReference type="NCBI Taxonomy" id="554065"/>
    <lineage>
        <taxon>Eukaryota</taxon>
        <taxon>Viridiplantae</taxon>
        <taxon>Chlorophyta</taxon>
        <taxon>core chlorophytes</taxon>
        <taxon>Trebouxiophyceae</taxon>
        <taxon>Chlorellales</taxon>
        <taxon>Chlorellaceae</taxon>
        <taxon>Chlorella clade</taxon>
        <taxon>Chlorella</taxon>
    </lineage>
</organism>
<dbReference type="PANTHER" id="PTHR24347">
    <property type="entry name" value="SERINE/THREONINE-PROTEIN KINASE"/>
    <property type="match status" value="1"/>
</dbReference>
<dbReference type="PROSITE" id="PS50011">
    <property type="entry name" value="PROTEIN_KINASE_DOM"/>
    <property type="match status" value="1"/>
</dbReference>
<dbReference type="InterPro" id="IPR000719">
    <property type="entry name" value="Prot_kinase_dom"/>
</dbReference>
<dbReference type="InParanoid" id="E1ZT37"/>
<protein>
    <recommendedName>
        <fullName evidence="8">Protein kinase domain-containing protein</fullName>
    </recommendedName>
</protein>
<evidence type="ECO:0000313" key="9">
    <source>
        <dbReference type="EMBL" id="EFN51046.1"/>
    </source>
</evidence>
<evidence type="ECO:0000256" key="7">
    <source>
        <dbReference type="SAM" id="MobiDB-lite"/>
    </source>
</evidence>
<dbReference type="InterPro" id="IPR017441">
    <property type="entry name" value="Protein_kinase_ATP_BS"/>
</dbReference>
<dbReference type="RefSeq" id="XP_005843148.1">
    <property type="nucleotide sequence ID" value="XM_005843086.1"/>
</dbReference>
<keyword evidence="6" id="KW-0723">Serine/threonine-protein kinase</keyword>
<dbReference type="Proteomes" id="UP000008141">
    <property type="component" value="Unassembled WGS sequence"/>
</dbReference>
<dbReference type="eggNOG" id="KOG0032">
    <property type="taxonomic scope" value="Eukaryota"/>
</dbReference>
<evidence type="ECO:0000256" key="2">
    <source>
        <dbReference type="ARBA" id="ARBA00022741"/>
    </source>
</evidence>
<dbReference type="InterPro" id="IPR011009">
    <property type="entry name" value="Kinase-like_dom_sf"/>
</dbReference>
<feature type="domain" description="Protein kinase" evidence="8">
    <location>
        <begin position="41"/>
        <end position="320"/>
    </location>
</feature>
<keyword evidence="4 5" id="KW-0067">ATP-binding</keyword>
<evidence type="ECO:0000256" key="5">
    <source>
        <dbReference type="PROSITE-ProRule" id="PRU10141"/>
    </source>
</evidence>
<dbReference type="EMBL" id="GL433869">
    <property type="protein sequence ID" value="EFN51046.1"/>
    <property type="molecule type" value="Genomic_DNA"/>
</dbReference>
<dbReference type="KEGG" id="cvr:CHLNCDRAFT_141552"/>
<evidence type="ECO:0000256" key="3">
    <source>
        <dbReference type="ARBA" id="ARBA00022777"/>
    </source>
</evidence>
<proteinExistence type="inferred from homology"/>
<dbReference type="PROSITE" id="PS00108">
    <property type="entry name" value="PROTEIN_KINASE_ST"/>
    <property type="match status" value="1"/>
</dbReference>
<keyword evidence="3" id="KW-0418">Kinase</keyword>
<dbReference type="SMART" id="SM00220">
    <property type="entry name" value="S_TKc"/>
    <property type="match status" value="1"/>
</dbReference>
<dbReference type="AlphaFoldDB" id="E1ZT37"/>
<dbReference type="PROSITE" id="PS00107">
    <property type="entry name" value="PROTEIN_KINASE_ATP"/>
    <property type="match status" value="1"/>
</dbReference>
<feature type="region of interest" description="Disordered" evidence="7">
    <location>
        <begin position="327"/>
        <end position="351"/>
    </location>
</feature>
<dbReference type="GO" id="GO:0005524">
    <property type="term" value="F:ATP binding"/>
    <property type="evidence" value="ECO:0007669"/>
    <property type="project" value="UniProtKB-UniRule"/>
</dbReference>
<dbReference type="Pfam" id="PF00069">
    <property type="entry name" value="Pkinase"/>
    <property type="match status" value="1"/>
</dbReference>
<evidence type="ECO:0000256" key="4">
    <source>
        <dbReference type="ARBA" id="ARBA00022840"/>
    </source>
</evidence>
<dbReference type="OMA" id="YACKIMA"/>
<dbReference type="SUPFAM" id="SSF56112">
    <property type="entry name" value="Protein kinase-like (PK-like)"/>
    <property type="match status" value="1"/>
</dbReference>
<evidence type="ECO:0000256" key="6">
    <source>
        <dbReference type="RuleBase" id="RU000304"/>
    </source>
</evidence>
<dbReference type="STRING" id="554065.E1ZT37"/>
<dbReference type="OrthoDB" id="40902at2759"/>
<reference evidence="9 10" key="1">
    <citation type="journal article" date="2010" name="Plant Cell">
        <title>The Chlorella variabilis NC64A genome reveals adaptation to photosymbiosis, coevolution with viruses, and cryptic sex.</title>
        <authorList>
            <person name="Blanc G."/>
            <person name="Duncan G."/>
            <person name="Agarkova I."/>
            <person name="Borodovsky M."/>
            <person name="Gurnon J."/>
            <person name="Kuo A."/>
            <person name="Lindquist E."/>
            <person name="Lucas S."/>
            <person name="Pangilinan J."/>
            <person name="Polle J."/>
            <person name="Salamov A."/>
            <person name="Terry A."/>
            <person name="Yamada T."/>
            <person name="Dunigan D.D."/>
            <person name="Grigoriev I.V."/>
            <person name="Claverie J.M."/>
            <person name="Van Etten J.L."/>
        </authorList>
    </citation>
    <scope>NUCLEOTIDE SEQUENCE [LARGE SCALE GENOMIC DNA]</scope>
    <source>
        <strain evidence="9 10">NC64A</strain>
    </source>
</reference>
<keyword evidence="1" id="KW-0808">Transferase</keyword>
<evidence type="ECO:0000313" key="10">
    <source>
        <dbReference type="Proteomes" id="UP000008141"/>
    </source>
</evidence>
<dbReference type="GO" id="GO:0004674">
    <property type="term" value="F:protein serine/threonine kinase activity"/>
    <property type="evidence" value="ECO:0007669"/>
    <property type="project" value="UniProtKB-KW"/>
</dbReference>
<keyword evidence="2 5" id="KW-0547">Nucleotide-binding</keyword>
<dbReference type="GeneID" id="17350465"/>
<feature type="binding site" evidence="5">
    <location>
        <position position="70"/>
    </location>
    <ligand>
        <name>ATP</name>
        <dbReference type="ChEBI" id="CHEBI:30616"/>
    </ligand>
</feature>
<comment type="similarity">
    <text evidence="6">Belongs to the protein kinase superfamily.</text>
</comment>
<evidence type="ECO:0000256" key="1">
    <source>
        <dbReference type="ARBA" id="ARBA00022679"/>
    </source>
</evidence>
<dbReference type="Gene3D" id="1.10.510.10">
    <property type="entry name" value="Transferase(Phosphotransferase) domain 1"/>
    <property type="match status" value="1"/>
</dbReference>
<name>E1ZT37_CHLVA</name>
<accession>E1ZT37</accession>
<dbReference type="InterPro" id="IPR008271">
    <property type="entry name" value="Ser/Thr_kinase_AS"/>
</dbReference>